<keyword evidence="3" id="KW-0597">Phosphoprotein</keyword>
<sequence>MENHQQFTLLVVDDEKTNLMVLHKILYPEYNIITATSGEEALSRAIEHLPDLILLDIILPDINGFDVLLQLKQLSETRNIPVIIVSGLNSEGAEEKGFFFGAVDYITKPFKNTIVKARVRTHLQTVQNIRTIEKLGMIDTLTNIANRRSFNERIEMEWRRAIRKQVPISLLMLDVDRFKIYNDTYGHPQGDMLLRTITQVFTDTLNRPGDMPARLGGEEFAIILPDTTMDAALSVAEKIRSAVEKARIIAAVPEADIETSTSISIGVISTVPGNEESLASFIVRADEYLYAAKNSGRNRVCSERG</sequence>
<dbReference type="FunFam" id="3.30.70.270:FF:000001">
    <property type="entry name" value="Diguanylate cyclase domain protein"/>
    <property type="match status" value="1"/>
</dbReference>
<dbReference type="EC" id="2.7.7.65" evidence="1"/>
<dbReference type="GO" id="GO:0005886">
    <property type="term" value="C:plasma membrane"/>
    <property type="evidence" value="ECO:0007669"/>
    <property type="project" value="TreeGrafter"/>
</dbReference>
<feature type="domain" description="Response regulatory" evidence="4">
    <location>
        <begin position="8"/>
        <end position="123"/>
    </location>
</feature>
<dbReference type="InterPro" id="IPR001789">
    <property type="entry name" value="Sig_transdc_resp-reg_receiver"/>
</dbReference>
<dbReference type="InterPro" id="IPR000160">
    <property type="entry name" value="GGDEF_dom"/>
</dbReference>
<dbReference type="NCBIfam" id="TIGR00254">
    <property type="entry name" value="GGDEF"/>
    <property type="match status" value="1"/>
</dbReference>
<dbReference type="PANTHER" id="PTHR45138:SF9">
    <property type="entry name" value="DIGUANYLATE CYCLASE DGCM-RELATED"/>
    <property type="match status" value="1"/>
</dbReference>
<gene>
    <name evidence="6" type="ORF">NB640_09250</name>
</gene>
<dbReference type="GO" id="GO:0052621">
    <property type="term" value="F:diguanylate cyclase activity"/>
    <property type="evidence" value="ECO:0007669"/>
    <property type="project" value="UniProtKB-EC"/>
</dbReference>
<dbReference type="PROSITE" id="PS50110">
    <property type="entry name" value="RESPONSE_REGULATORY"/>
    <property type="match status" value="1"/>
</dbReference>
<evidence type="ECO:0000259" key="4">
    <source>
        <dbReference type="PROSITE" id="PS50110"/>
    </source>
</evidence>
<dbReference type="PROSITE" id="PS50887">
    <property type="entry name" value="GGDEF"/>
    <property type="match status" value="1"/>
</dbReference>
<keyword evidence="6" id="KW-0548">Nucleotidyltransferase</keyword>
<evidence type="ECO:0000259" key="5">
    <source>
        <dbReference type="PROSITE" id="PS50887"/>
    </source>
</evidence>
<feature type="domain" description="GGDEF" evidence="5">
    <location>
        <begin position="166"/>
        <end position="305"/>
    </location>
</feature>
<dbReference type="Pfam" id="PF00072">
    <property type="entry name" value="Response_reg"/>
    <property type="match status" value="1"/>
</dbReference>
<accession>A0A9E9LXK0</accession>
<dbReference type="AlphaFoldDB" id="A0A9E9LXK0"/>
<dbReference type="SMART" id="SM00448">
    <property type="entry name" value="REC"/>
    <property type="match status" value="1"/>
</dbReference>
<reference evidence="6" key="1">
    <citation type="journal article" date="2022" name="Front. Microbiol.">
        <title>New perspectives on an old grouping: The genomic and phenotypic variability of Oxalobacter formigenes and the implications for calcium oxalate stone prevention.</title>
        <authorList>
            <person name="Chmiel J.A."/>
            <person name="Carr C."/>
            <person name="Stuivenberg G.A."/>
            <person name="Venema R."/>
            <person name="Chanyi R.M."/>
            <person name="Al K.F."/>
            <person name="Giguere D."/>
            <person name="Say H."/>
            <person name="Akouris P.P."/>
            <person name="Dominguez Romero S.A."/>
            <person name="Kwong A."/>
            <person name="Tai V."/>
            <person name="Koval S.F."/>
            <person name="Razvi H."/>
            <person name="Bjazevic J."/>
            <person name="Burton J.P."/>
        </authorList>
    </citation>
    <scope>NUCLEOTIDE SEQUENCE</scope>
    <source>
        <strain evidence="6">WoOx3</strain>
    </source>
</reference>
<dbReference type="RefSeq" id="WP_269308427.1">
    <property type="nucleotide sequence ID" value="NZ_CP098242.1"/>
</dbReference>
<name>A0A9E9LXK0_9BURK</name>
<dbReference type="Gene3D" id="3.30.70.270">
    <property type="match status" value="1"/>
</dbReference>
<evidence type="ECO:0000256" key="2">
    <source>
        <dbReference type="ARBA" id="ARBA00034247"/>
    </source>
</evidence>
<dbReference type="GO" id="GO:0043709">
    <property type="term" value="P:cell adhesion involved in single-species biofilm formation"/>
    <property type="evidence" value="ECO:0007669"/>
    <property type="project" value="TreeGrafter"/>
</dbReference>
<dbReference type="InterPro" id="IPR050469">
    <property type="entry name" value="Diguanylate_Cyclase"/>
</dbReference>
<dbReference type="InterPro" id="IPR029787">
    <property type="entry name" value="Nucleotide_cyclase"/>
</dbReference>
<dbReference type="Gene3D" id="3.40.50.2300">
    <property type="match status" value="1"/>
</dbReference>
<keyword evidence="7" id="KW-1185">Reference proteome</keyword>
<feature type="modified residue" description="4-aspartylphosphate" evidence="3">
    <location>
        <position position="56"/>
    </location>
</feature>
<dbReference type="SMART" id="SM00267">
    <property type="entry name" value="GGDEF"/>
    <property type="match status" value="1"/>
</dbReference>
<dbReference type="GO" id="GO:0000160">
    <property type="term" value="P:phosphorelay signal transduction system"/>
    <property type="evidence" value="ECO:0007669"/>
    <property type="project" value="InterPro"/>
</dbReference>
<protein>
    <recommendedName>
        <fullName evidence="1">diguanylate cyclase</fullName>
        <ecNumber evidence="1">2.7.7.65</ecNumber>
    </recommendedName>
</protein>
<dbReference type="SUPFAM" id="SSF55073">
    <property type="entry name" value="Nucleotide cyclase"/>
    <property type="match status" value="1"/>
</dbReference>
<dbReference type="Proteomes" id="UP001156215">
    <property type="component" value="Chromosome"/>
</dbReference>
<dbReference type="InterPro" id="IPR011006">
    <property type="entry name" value="CheY-like_superfamily"/>
</dbReference>
<organism evidence="6 7">
    <name type="scientific">Oxalobacter vibrioformis</name>
    <dbReference type="NCBI Taxonomy" id="933080"/>
    <lineage>
        <taxon>Bacteria</taxon>
        <taxon>Pseudomonadati</taxon>
        <taxon>Pseudomonadota</taxon>
        <taxon>Betaproteobacteria</taxon>
        <taxon>Burkholderiales</taxon>
        <taxon>Oxalobacteraceae</taxon>
        <taxon>Oxalobacter</taxon>
    </lineage>
</organism>
<dbReference type="PANTHER" id="PTHR45138">
    <property type="entry name" value="REGULATORY COMPONENTS OF SENSORY TRANSDUCTION SYSTEM"/>
    <property type="match status" value="1"/>
</dbReference>
<proteinExistence type="predicted"/>
<keyword evidence="6" id="KW-0808">Transferase</keyword>
<dbReference type="InterPro" id="IPR043128">
    <property type="entry name" value="Rev_trsase/Diguanyl_cyclase"/>
</dbReference>
<dbReference type="GO" id="GO:1902201">
    <property type="term" value="P:negative regulation of bacterial-type flagellum-dependent cell motility"/>
    <property type="evidence" value="ECO:0007669"/>
    <property type="project" value="TreeGrafter"/>
</dbReference>
<dbReference type="SUPFAM" id="SSF52172">
    <property type="entry name" value="CheY-like"/>
    <property type="match status" value="1"/>
</dbReference>
<evidence type="ECO:0000256" key="3">
    <source>
        <dbReference type="PROSITE-ProRule" id="PRU00169"/>
    </source>
</evidence>
<evidence type="ECO:0000313" key="7">
    <source>
        <dbReference type="Proteomes" id="UP001156215"/>
    </source>
</evidence>
<dbReference type="KEGG" id="ovb:NB640_09250"/>
<evidence type="ECO:0000313" key="6">
    <source>
        <dbReference type="EMBL" id="WAW09430.1"/>
    </source>
</evidence>
<dbReference type="CDD" id="cd01949">
    <property type="entry name" value="GGDEF"/>
    <property type="match status" value="1"/>
</dbReference>
<dbReference type="EMBL" id="CP098242">
    <property type="protein sequence ID" value="WAW09430.1"/>
    <property type="molecule type" value="Genomic_DNA"/>
</dbReference>
<evidence type="ECO:0000256" key="1">
    <source>
        <dbReference type="ARBA" id="ARBA00012528"/>
    </source>
</evidence>
<comment type="catalytic activity">
    <reaction evidence="2">
        <text>2 GTP = 3',3'-c-di-GMP + 2 diphosphate</text>
        <dbReference type="Rhea" id="RHEA:24898"/>
        <dbReference type="ChEBI" id="CHEBI:33019"/>
        <dbReference type="ChEBI" id="CHEBI:37565"/>
        <dbReference type="ChEBI" id="CHEBI:58805"/>
        <dbReference type="EC" id="2.7.7.65"/>
    </reaction>
</comment>
<dbReference type="Pfam" id="PF00990">
    <property type="entry name" value="GGDEF"/>
    <property type="match status" value="1"/>
</dbReference>